<gene>
    <name evidence="3" type="ORF">OKJ99_32465</name>
</gene>
<proteinExistence type="predicted"/>
<dbReference type="InterPro" id="IPR036457">
    <property type="entry name" value="PPM-type-like_dom_sf"/>
</dbReference>
<dbReference type="PANTHER" id="PTHR43156">
    <property type="entry name" value="STAGE II SPORULATION PROTEIN E-RELATED"/>
    <property type="match status" value="1"/>
</dbReference>
<keyword evidence="4" id="KW-1185">Reference proteome</keyword>
<evidence type="ECO:0000259" key="2">
    <source>
        <dbReference type="SMART" id="SM00331"/>
    </source>
</evidence>
<protein>
    <submittedName>
        <fullName evidence="3">Serine/threonine-protein phosphatase</fullName>
    </submittedName>
</protein>
<name>A0ABU6FDV4_9ACTN</name>
<dbReference type="EMBL" id="JAOZYC010000160">
    <property type="protein sequence ID" value="MEB8342218.1"/>
    <property type="molecule type" value="Genomic_DNA"/>
</dbReference>
<dbReference type="InterPro" id="IPR052016">
    <property type="entry name" value="Bact_Sigma-Reg"/>
</dbReference>
<organism evidence="3 4">
    <name type="scientific">Streptomyces endophyticus</name>
    <dbReference type="NCBI Taxonomy" id="714166"/>
    <lineage>
        <taxon>Bacteria</taxon>
        <taxon>Bacillati</taxon>
        <taxon>Actinomycetota</taxon>
        <taxon>Actinomycetes</taxon>
        <taxon>Kitasatosporales</taxon>
        <taxon>Streptomycetaceae</taxon>
        <taxon>Streptomyces</taxon>
    </lineage>
</organism>
<dbReference type="RefSeq" id="WP_326021587.1">
    <property type="nucleotide sequence ID" value="NZ_JAOZYC010000160.1"/>
</dbReference>
<feature type="domain" description="PPM-type phosphatase" evidence="2">
    <location>
        <begin position="15"/>
        <end position="233"/>
    </location>
</feature>
<dbReference type="PANTHER" id="PTHR43156:SF2">
    <property type="entry name" value="STAGE II SPORULATION PROTEIN E"/>
    <property type="match status" value="1"/>
</dbReference>
<evidence type="ECO:0000313" key="4">
    <source>
        <dbReference type="Proteomes" id="UP001354931"/>
    </source>
</evidence>
<dbReference type="SMART" id="SM00331">
    <property type="entry name" value="PP2C_SIG"/>
    <property type="match status" value="1"/>
</dbReference>
<dbReference type="Pfam" id="PF07228">
    <property type="entry name" value="SpoIIE"/>
    <property type="match status" value="1"/>
</dbReference>
<keyword evidence="1" id="KW-0378">Hydrolase</keyword>
<sequence length="242" mass="24988">MTTRPSSTTPLTETFGTLDVSARRLAAGSGADGGAGGDLHGVVDTPYGTRLLIGDVMGKGAELSRTADTVLRTWRRLACVQRTLEVLAVRLHSLVSHSEEPDRFVTATLVTVAPDGSAEVVCCGHPPPLLIRAGAAVPAAVPVPAPPLGLLDLAHGWCGAEQISAAAWDRMLLHTDGATEARDADGEFYPLAERATELSALPLAPFTAALSADLLHHAGGRLQDDATLLALEPANSSPPASS</sequence>
<evidence type="ECO:0000313" key="3">
    <source>
        <dbReference type="EMBL" id="MEB8342218.1"/>
    </source>
</evidence>
<dbReference type="Proteomes" id="UP001354931">
    <property type="component" value="Unassembled WGS sequence"/>
</dbReference>
<reference evidence="3 4" key="1">
    <citation type="submission" date="2022-10" db="EMBL/GenBank/DDBJ databases">
        <authorList>
            <person name="Xie J."/>
            <person name="Shen N."/>
        </authorList>
    </citation>
    <scope>NUCLEOTIDE SEQUENCE [LARGE SCALE GENOMIC DNA]</scope>
    <source>
        <strain evidence="3 4">YIM65594</strain>
    </source>
</reference>
<dbReference type="InterPro" id="IPR001932">
    <property type="entry name" value="PPM-type_phosphatase-like_dom"/>
</dbReference>
<comment type="caution">
    <text evidence="3">The sequence shown here is derived from an EMBL/GenBank/DDBJ whole genome shotgun (WGS) entry which is preliminary data.</text>
</comment>
<evidence type="ECO:0000256" key="1">
    <source>
        <dbReference type="ARBA" id="ARBA00022801"/>
    </source>
</evidence>
<accession>A0ABU6FDV4</accession>
<dbReference type="Gene3D" id="3.60.40.10">
    <property type="entry name" value="PPM-type phosphatase domain"/>
    <property type="match status" value="1"/>
</dbReference>